<dbReference type="InterPro" id="IPR007487">
    <property type="entry name" value="ABC_transpt-TYRBP-like"/>
</dbReference>
<evidence type="ECO:0000313" key="3">
    <source>
        <dbReference type="Proteomes" id="UP000190959"/>
    </source>
</evidence>
<sequence>MVGKRKLAMLLCTVLVGGVLSGCGQDATGSSKEKTSSSEIKNIGIIQLVQHDALDLTNKGFIDALKEKGYEEGKNIKIEQQNAQGDQSNTQTISKQFVDSKKDLIFAIATPAVQAAYNATKDIPIVCSAVVDPVKAGVAKDWKSSGTNVTGTSNKTPVDKQMELLVKLIPTAKTVGVIYNSSETNAVIQVNEFKAEAEKYGIRVKEIAVTNTNEISQNLASALGEIDALYTPTDNTVASSYTLVGKLCLEKNIPVIGAEDTAISKGALATLGIDYYKLGKEAGFEAAEIFEGKKPSEIEITKLSEIKVVINTDVAKKLNIKIPSDIEANAEKATGGIVES</sequence>
<name>A0A1S9N6Y2_CLOBE</name>
<dbReference type="PANTHER" id="PTHR35271">
    <property type="entry name" value="ABC TRANSPORTER, SUBSTRATE-BINDING LIPOPROTEIN-RELATED"/>
    <property type="match status" value="1"/>
</dbReference>
<feature type="chain" id="PRO_5039618469" evidence="1">
    <location>
        <begin position="22"/>
        <end position="340"/>
    </location>
</feature>
<dbReference type="EMBL" id="MWMH01000003">
    <property type="protein sequence ID" value="OOP73205.1"/>
    <property type="molecule type" value="Genomic_DNA"/>
</dbReference>
<dbReference type="AlphaFoldDB" id="A0A1S9N6Y2"/>
<gene>
    <name evidence="2" type="ORF">CBEIBR21_09220</name>
</gene>
<dbReference type="Gene3D" id="3.40.50.2300">
    <property type="match status" value="2"/>
</dbReference>
<dbReference type="PANTHER" id="PTHR35271:SF1">
    <property type="entry name" value="ABC TRANSPORTER, SUBSTRATE-BINDING LIPOPROTEIN"/>
    <property type="match status" value="1"/>
</dbReference>
<reference evidence="2 3" key="1">
    <citation type="submission" date="2017-02" db="EMBL/GenBank/DDBJ databases">
        <title>Genome sequence of Clostridium beijerinckii Br21.</title>
        <authorList>
            <person name="Fonseca B.C."/>
            <person name="Guazzaroni M.E."/>
            <person name="Riano-Pachon D.M."/>
            <person name="Reginatto V."/>
        </authorList>
    </citation>
    <scope>NUCLEOTIDE SEQUENCE [LARGE SCALE GENOMIC DNA]</scope>
    <source>
        <strain evidence="2 3">Br21</strain>
    </source>
</reference>
<dbReference type="Proteomes" id="UP000190959">
    <property type="component" value="Unassembled WGS sequence"/>
</dbReference>
<dbReference type="RefSeq" id="WP_078115355.1">
    <property type="nucleotide sequence ID" value="NZ_MWMH01000003.1"/>
</dbReference>
<evidence type="ECO:0000313" key="2">
    <source>
        <dbReference type="EMBL" id="OOP73205.1"/>
    </source>
</evidence>
<feature type="signal peptide" evidence="1">
    <location>
        <begin position="1"/>
        <end position="21"/>
    </location>
</feature>
<protein>
    <submittedName>
        <fullName evidence="2">ABC transporter substrate-binding protein</fullName>
    </submittedName>
</protein>
<proteinExistence type="predicted"/>
<dbReference type="SUPFAM" id="SSF53822">
    <property type="entry name" value="Periplasmic binding protein-like I"/>
    <property type="match status" value="1"/>
</dbReference>
<comment type="caution">
    <text evidence="2">The sequence shown here is derived from an EMBL/GenBank/DDBJ whole genome shotgun (WGS) entry which is preliminary data.</text>
</comment>
<dbReference type="PROSITE" id="PS51257">
    <property type="entry name" value="PROKAR_LIPOPROTEIN"/>
    <property type="match status" value="1"/>
</dbReference>
<evidence type="ECO:0000256" key="1">
    <source>
        <dbReference type="SAM" id="SignalP"/>
    </source>
</evidence>
<organism evidence="2 3">
    <name type="scientific">Clostridium beijerinckii</name>
    <name type="common">Clostridium MP</name>
    <dbReference type="NCBI Taxonomy" id="1520"/>
    <lineage>
        <taxon>Bacteria</taxon>
        <taxon>Bacillati</taxon>
        <taxon>Bacillota</taxon>
        <taxon>Clostridia</taxon>
        <taxon>Eubacteriales</taxon>
        <taxon>Clostridiaceae</taxon>
        <taxon>Clostridium</taxon>
    </lineage>
</organism>
<dbReference type="Pfam" id="PF04392">
    <property type="entry name" value="ABC_sub_bind"/>
    <property type="match status" value="1"/>
</dbReference>
<accession>A0A1S9N6Y2</accession>
<keyword evidence="1" id="KW-0732">Signal</keyword>
<dbReference type="InterPro" id="IPR028082">
    <property type="entry name" value="Peripla_BP_I"/>
</dbReference>
<dbReference type="CDD" id="cd06325">
    <property type="entry name" value="PBP1_ABC_unchar_transporter"/>
    <property type="match status" value="1"/>
</dbReference>